<keyword evidence="3 6" id="KW-0812">Transmembrane</keyword>
<feature type="transmembrane region" description="Helical" evidence="6">
    <location>
        <begin position="12"/>
        <end position="30"/>
    </location>
</feature>
<reference evidence="8" key="1">
    <citation type="submission" date="2022-05" db="EMBL/GenBank/DDBJ databases">
        <authorList>
            <person name="Jo J.-H."/>
            <person name="Im W.-T."/>
        </authorList>
    </citation>
    <scope>NUCLEOTIDE SEQUENCE</scope>
    <source>
        <strain evidence="8">RB56-2</strain>
    </source>
</reference>
<comment type="caution">
    <text evidence="8">The sequence shown here is derived from an EMBL/GenBank/DDBJ whole genome shotgun (WGS) entry which is preliminary data.</text>
</comment>
<dbReference type="RefSeq" id="WP_249915381.1">
    <property type="nucleotide sequence ID" value="NZ_JAMGBB010000001.1"/>
</dbReference>
<evidence type="ECO:0000256" key="1">
    <source>
        <dbReference type="ARBA" id="ARBA00004651"/>
    </source>
</evidence>
<dbReference type="PANTHER" id="PTHR42709">
    <property type="entry name" value="ALKALINE PHOSPHATASE LIKE PROTEIN"/>
    <property type="match status" value="1"/>
</dbReference>
<dbReference type="Proteomes" id="UP001165383">
    <property type="component" value="Unassembled WGS sequence"/>
</dbReference>
<feature type="transmembrane region" description="Helical" evidence="6">
    <location>
        <begin position="172"/>
        <end position="193"/>
    </location>
</feature>
<feature type="transmembrane region" description="Helical" evidence="6">
    <location>
        <begin position="50"/>
        <end position="71"/>
    </location>
</feature>
<comment type="subcellular location">
    <subcellularLocation>
        <location evidence="1">Cell membrane</location>
        <topology evidence="1">Multi-pass membrane protein</topology>
    </subcellularLocation>
</comment>
<evidence type="ECO:0000256" key="2">
    <source>
        <dbReference type="ARBA" id="ARBA00022475"/>
    </source>
</evidence>
<evidence type="ECO:0000256" key="3">
    <source>
        <dbReference type="ARBA" id="ARBA00022692"/>
    </source>
</evidence>
<dbReference type="InterPro" id="IPR051311">
    <property type="entry name" value="DedA_domain"/>
</dbReference>
<feature type="domain" description="VTT" evidence="7">
    <location>
        <begin position="31"/>
        <end position="160"/>
    </location>
</feature>
<feature type="transmembrane region" description="Helical" evidence="6">
    <location>
        <begin position="140"/>
        <end position="160"/>
    </location>
</feature>
<evidence type="ECO:0000259" key="7">
    <source>
        <dbReference type="Pfam" id="PF09335"/>
    </source>
</evidence>
<gene>
    <name evidence="8" type="ORF">LZ518_07495</name>
</gene>
<evidence type="ECO:0000256" key="4">
    <source>
        <dbReference type="ARBA" id="ARBA00022989"/>
    </source>
</evidence>
<keyword evidence="2" id="KW-1003">Cell membrane</keyword>
<accession>A0ABT0S9A9</accession>
<protein>
    <submittedName>
        <fullName evidence="8">DedA family protein</fullName>
    </submittedName>
</protein>
<dbReference type="EMBL" id="JAMGBB010000001">
    <property type="protein sequence ID" value="MCL6740973.1"/>
    <property type="molecule type" value="Genomic_DNA"/>
</dbReference>
<sequence length="198" mass="22147">MFEWITNLINQAGYAGIAFIMFLESVFPPIPSWLVMPLAGFEASSGRFHPLAVVLAGATGSTIGAIVWFYIGRMVGVERLKSFAARHGHWITLTPAQIDRADRWFDRHGAPAVMFARVVPIVRTFISVPAGVFDMNLRRFILFTLIGDIMWSGLLVTAGYVLRAQYDQVRDYLSPIATIVLTIVVATYLIRLIGWKKD</sequence>
<evidence type="ECO:0000313" key="8">
    <source>
        <dbReference type="EMBL" id="MCL6740973.1"/>
    </source>
</evidence>
<evidence type="ECO:0000256" key="5">
    <source>
        <dbReference type="ARBA" id="ARBA00023136"/>
    </source>
</evidence>
<evidence type="ECO:0000313" key="9">
    <source>
        <dbReference type="Proteomes" id="UP001165383"/>
    </source>
</evidence>
<dbReference type="PANTHER" id="PTHR42709:SF6">
    <property type="entry name" value="UNDECAPRENYL PHOSPHATE TRANSPORTER A"/>
    <property type="match status" value="1"/>
</dbReference>
<proteinExistence type="predicted"/>
<name>A0ABT0S9A9_9SPHN</name>
<dbReference type="InterPro" id="IPR032816">
    <property type="entry name" value="VTT_dom"/>
</dbReference>
<organism evidence="8 9">
    <name type="scientific">Sphingomonas brevis</name>
    <dbReference type="NCBI Taxonomy" id="2908206"/>
    <lineage>
        <taxon>Bacteria</taxon>
        <taxon>Pseudomonadati</taxon>
        <taxon>Pseudomonadota</taxon>
        <taxon>Alphaproteobacteria</taxon>
        <taxon>Sphingomonadales</taxon>
        <taxon>Sphingomonadaceae</taxon>
        <taxon>Sphingomonas</taxon>
    </lineage>
</organism>
<keyword evidence="4 6" id="KW-1133">Transmembrane helix</keyword>
<keyword evidence="5 6" id="KW-0472">Membrane</keyword>
<keyword evidence="9" id="KW-1185">Reference proteome</keyword>
<dbReference type="Pfam" id="PF09335">
    <property type="entry name" value="VTT_dom"/>
    <property type="match status" value="1"/>
</dbReference>
<evidence type="ECO:0000256" key="6">
    <source>
        <dbReference type="SAM" id="Phobius"/>
    </source>
</evidence>